<feature type="transmembrane region" description="Helical" evidence="11">
    <location>
        <begin position="16"/>
        <end position="39"/>
    </location>
</feature>
<evidence type="ECO:0000313" key="14">
    <source>
        <dbReference type="EMBL" id="MCP1338424.1"/>
    </source>
</evidence>
<keyword evidence="15" id="KW-1185">Reference proteome</keyword>
<name>A0A9X2FVX8_9GAMM</name>
<evidence type="ECO:0000256" key="10">
    <source>
        <dbReference type="ARBA" id="ARBA00023136"/>
    </source>
</evidence>
<dbReference type="PANTHER" id="PTHR45436:SF5">
    <property type="entry name" value="SENSOR HISTIDINE KINASE TRCS"/>
    <property type="match status" value="1"/>
</dbReference>
<dbReference type="PRINTS" id="PR00344">
    <property type="entry name" value="BCTRLSENSOR"/>
</dbReference>
<keyword evidence="6 11" id="KW-0812">Transmembrane</keyword>
<dbReference type="InterPro" id="IPR036890">
    <property type="entry name" value="HATPase_C_sf"/>
</dbReference>
<sequence length="495" mass="54113">MTKRYSWPLSSLQRRLLVYVVMPMLLISGVAISVGLQVASDEANERLKSDLELLGRAISLPISDALLNNDLSTVQANLDSVFNIGRVYGASVYNVYGQQVAEAGITETDLSNSQLALQTVQTGIKQDDYRRVEGRDVFSQFLPIVDRGGRIIGLLQINRRASDFDESFETLSQYAWLSWAAFGLITIAVLVFGHYRGVGRHVVALKDAMLRVAEGNRSTRVTPAGPSELKEVAQGFNRMLDSITEAEQELEQRREHEASLQQALREQEKMAAIGSVASGVAHELGAPLTVIDGRASRLLRNHKDEDSQRQLKAVRGQVQRLTGLVNQLLAFSRTPVQQREAISLRELIATAMTSIEFEQDKGSAKVVIKELVDVILKVDIKRLELALVNVLRNGLQAAVSEVSVAAEYAGEGIIITIDDDGEGLPESMKDKALQPFETNKPQGKGTGLGLTIVKHVLNDHNGELSLTNNPNGGCRVTLSLPAQCLRQTVIKGGSE</sequence>
<dbReference type="CDD" id="cd00082">
    <property type="entry name" value="HisKA"/>
    <property type="match status" value="1"/>
</dbReference>
<comment type="caution">
    <text evidence="14">The sequence shown here is derived from an EMBL/GenBank/DDBJ whole genome shotgun (WGS) entry which is preliminary data.</text>
</comment>
<gene>
    <name evidence="14" type="ORF">NJR55_02345</name>
</gene>
<dbReference type="InterPro" id="IPR003594">
    <property type="entry name" value="HATPase_dom"/>
</dbReference>
<dbReference type="Pfam" id="PF00672">
    <property type="entry name" value="HAMP"/>
    <property type="match status" value="1"/>
</dbReference>
<keyword evidence="8 11" id="KW-1133">Transmembrane helix</keyword>
<dbReference type="Gene3D" id="1.10.287.130">
    <property type="match status" value="1"/>
</dbReference>
<dbReference type="Gene3D" id="3.30.565.10">
    <property type="entry name" value="Histidine kinase-like ATPase, C-terminal domain"/>
    <property type="match status" value="1"/>
</dbReference>
<keyword evidence="9" id="KW-0902">Two-component regulatory system</keyword>
<dbReference type="InterPro" id="IPR004358">
    <property type="entry name" value="Sig_transdc_His_kin-like_C"/>
</dbReference>
<evidence type="ECO:0000259" key="12">
    <source>
        <dbReference type="PROSITE" id="PS50109"/>
    </source>
</evidence>
<dbReference type="InterPro" id="IPR003660">
    <property type="entry name" value="HAMP_dom"/>
</dbReference>
<evidence type="ECO:0000256" key="8">
    <source>
        <dbReference type="ARBA" id="ARBA00022989"/>
    </source>
</evidence>
<dbReference type="Pfam" id="PF02518">
    <property type="entry name" value="HATPase_c"/>
    <property type="match status" value="1"/>
</dbReference>
<dbReference type="GO" id="GO:0016020">
    <property type="term" value="C:membrane"/>
    <property type="evidence" value="ECO:0007669"/>
    <property type="project" value="UniProtKB-SubCell"/>
</dbReference>
<evidence type="ECO:0000313" key="15">
    <source>
        <dbReference type="Proteomes" id="UP001139474"/>
    </source>
</evidence>
<protein>
    <recommendedName>
        <fullName evidence="3">histidine kinase</fullName>
        <ecNumber evidence="3">2.7.13.3</ecNumber>
    </recommendedName>
</protein>
<dbReference type="SMART" id="SM00304">
    <property type="entry name" value="HAMP"/>
    <property type="match status" value="1"/>
</dbReference>
<dbReference type="Pfam" id="PF00512">
    <property type="entry name" value="HisKA"/>
    <property type="match status" value="1"/>
</dbReference>
<dbReference type="SUPFAM" id="SSF47384">
    <property type="entry name" value="Homodimeric domain of signal transducing histidine kinase"/>
    <property type="match status" value="1"/>
</dbReference>
<dbReference type="RefSeq" id="WP_253617483.1">
    <property type="nucleotide sequence ID" value="NZ_JAMZDE010000001.1"/>
</dbReference>
<evidence type="ECO:0000256" key="6">
    <source>
        <dbReference type="ARBA" id="ARBA00022692"/>
    </source>
</evidence>
<dbReference type="InterPro" id="IPR005467">
    <property type="entry name" value="His_kinase_dom"/>
</dbReference>
<reference evidence="14" key="1">
    <citation type="submission" date="2022-06" db="EMBL/GenBank/DDBJ databases">
        <title>Idiomarina rhizosphaerae M1R2S28.</title>
        <authorList>
            <person name="Sun J.-Q."/>
            <person name="Li L.-F."/>
        </authorList>
    </citation>
    <scope>NUCLEOTIDE SEQUENCE</scope>
    <source>
        <strain evidence="14">M1R2S28</strain>
    </source>
</reference>
<evidence type="ECO:0000256" key="3">
    <source>
        <dbReference type="ARBA" id="ARBA00012438"/>
    </source>
</evidence>
<comment type="catalytic activity">
    <reaction evidence="1">
        <text>ATP + protein L-histidine = ADP + protein N-phospho-L-histidine.</text>
        <dbReference type="EC" id="2.7.13.3"/>
    </reaction>
</comment>
<evidence type="ECO:0000256" key="11">
    <source>
        <dbReference type="SAM" id="Phobius"/>
    </source>
</evidence>
<evidence type="ECO:0000256" key="2">
    <source>
        <dbReference type="ARBA" id="ARBA00004370"/>
    </source>
</evidence>
<evidence type="ECO:0000256" key="9">
    <source>
        <dbReference type="ARBA" id="ARBA00023012"/>
    </source>
</evidence>
<keyword evidence="10 11" id="KW-0472">Membrane</keyword>
<keyword evidence="4" id="KW-0597">Phosphoprotein</keyword>
<dbReference type="EC" id="2.7.13.3" evidence="3"/>
<dbReference type="PROSITE" id="PS50885">
    <property type="entry name" value="HAMP"/>
    <property type="match status" value="1"/>
</dbReference>
<dbReference type="Proteomes" id="UP001139474">
    <property type="component" value="Unassembled WGS sequence"/>
</dbReference>
<dbReference type="EMBL" id="JAMZDE010000001">
    <property type="protein sequence ID" value="MCP1338424.1"/>
    <property type="molecule type" value="Genomic_DNA"/>
</dbReference>
<dbReference type="InterPro" id="IPR003661">
    <property type="entry name" value="HisK_dim/P_dom"/>
</dbReference>
<feature type="domain" description="HAMP" evidence="13">
    <location>
        <begin position="196"/>
        <end position="248"/>
    </location>
</feature>
<dbReference type="Gene3D" id="6.10.340.10">
    <property type="match status" value="1"/>
</dbReference>
<evidence type="ECO:0000259" key="13">
    <source>
        <dbReference type="PROSITE" id="PS50885"/>
    </source>
</evidence>
<dbReference type="InterPro" id="IPR036097">
    <property type="entry name" value="HisK_dim/P_sf"/>
</dbReference>
<dbReference type="PANTHER" id="PTHR45436">
    <property type="entry name" value="SENSOR HISTIDINE KINASE YKOH"/>
    <property type="match status" value="1"/>
</dbReference>
<keyword evidence="7 14" id="KW-0418">Kinase</keyword>
<comment type="subcellular location">
    <subcellularLocation>
        <location evidence="2">Membrane</location>
    </subcellularLocation>
</comment>
<dbReference type="CDD" id="cd06225">
    <property type="entry name" value="HAMP"/>
    <property type="match status" value="1"/>
</dbReference>
<feature type="domain" description="Histidine kinase" evidence="12">
    <location>
        <begin position="279"/>
        <end position="484"/>
    </location>
</feature>
<accession>A0A9X2FVX8</accession>
<dbReference type="SUPFAM" id="SSF158472">
    <property type="entry name" value="HAMP domain-like"/>
    <property type="match status" value="1"/>
</dbReference>
<dbReference type="GO" id="GO:0000155">
    <property type="term" value="F:phosphorelay sensor kinase activity"/>
    <property type="evidence" value="ECO:0007669"/>
    <property type="project" value="InterPro"/>
</dbReference>
<proteinExistence type="predicted"/>
<evidence type="ECO:0000256" key="4">
    <source>
        <dbReference type="ARBA" id="ARBA00022553"/>
    </source>
</evidence>
<keyword evidence="5" id="KW-0808">Transferase</keyword>
<dbReference type="SUPFAM" id="SSF55874">
    <property type="entry name" value="ATPase domain of HSP90 chaperone/DNA topoisomerase II/histidine kinase"/>
    <property type="match status" value="1"/>
</dbReference>
<dbReference type="AlphaFoldDB" id="A0A9X2FVX8"/>
<dbReference type="SMART" id="SM00387">
    <property type="entry name" value="HATPase_c"/>
    <property type="match status" value="1"/>
</dbReference>
<organism evidence="14 15">
    <name type="scientific">Idiomarina rhizosphaerae</name>
    <dbReference type="NCBI Taxonomy" id="2961572"/>
    <lineage>
        <taxon>Bacteria</taxon>
        <taxon>Pseudomonadati</taxon>
        <taxon>Pseudomonadota</taxon>
        <taxon>Gammaproteobacteria</taxon>
        <taxon>Alteromonadales</taxon>
        <taxon>Idiomarinaceae</taxon>
        <taxon>Idiomarina</taxon>
    </lineage>
</organism>
<dbReference type="InterPro" id="IPR050428">
    <property type="entry name" value="TCS_sensor_his_kinase"/>
</dbReference>
<dbReference type="SMART" id="SM00388">
    <property type="entry name" value="HisKA"/>
    <property type="match status" value="1"/>
</dbReference>
<evidence type="ECO:0000256" key="5">
    <source>
        <dbReference type="ARBA" id="ARBA00022679"/>
    </source>
</evidence>
<dbReference type="PROSITE" id="PS50109">
    <property type="entry name" value="HIS_KIN"/>
    <property type="match status" value="1"/>
</dbReference>
<evidence type="ECO:0000256" key="7">
    <source>
        <dbReference type="ARBA" id="ARBA00022777"/>
    </source>
</evidence>
<evidence type="ECO:0000256" key="1">
    <source>
        <dbReference type="ARBA" id="ARBA00000085"/>
    </source>
</evidence>